<evidence type="ECO:0000313" key="1">
    <source>
        <dbReference type="EMBL" id="MDR4250729.1"/>
    </source>
</evidence>
<accession>A0AAE3WJT7</accession>
<dbReference type="EMBL" id="VKQA01000002">
    <property type="protein sequence ID" value="MDR4250729.1"/>
    <property type="molecule type" value="Genomic_DNA"/>
</dbReference>
<gene>
    <name evidence="1" type="ORF">FO508_10270</name>
</gene>
<reference evidence="1" key="1">
    <citation type="submission" date="2019-07" db="EMBL/GenBank/DDBJ databases">
        <title>Phylogenomic Reclassification of ATCC Bacillus Strains and Various Taxa within the Genus Bacillus.</title>
        <authorList>
            <person name="Riojas M.A."/>
            <person name="Frank A.M."/>
            <person name="Fenn S.L."/>
            <person name="King S."/>
            <person name="Brower S."/>
            <person name="Hazbon M.H."/>
        </authorList>
    </citation>
    <scope>NUCLEOTIDE SEQUENCE</scope>
    <source>
        <strain evidence="1">ATCC 27142</strain>
    </source>
</reference>
<dbReference type="InterPro" id="IPR036390">
    <property type="entry name" value="WH_DNA-bd_sf"/>
</dbReference>
<comment type="caution">
    <text evidence="1">The sequence shown here is derived from an EMBL/GenBank/DDBJ whole genome shotgun (WGS) entry which is preliminary data.</text>
</comment>
<evidence type="ECO:0000313" key="2">
    <source>
        <dbReference type="Proteomes" id="UP001182042"/>
    </source>
</evidence>
<protein>
    <submittedName>
        <fullName evidence="1">MarR family transcriptional regulator</fullName>
    </submittedName>
</protein>
<sequence length="278" mass="31482">MKYDRVVNEDGELGVFVPDTIKAVIRTPEELEKARLRASLTPKKRFHHGRNYIVSYNDTLSAIIRDLSLTEAGAMVKIMLQLRIKSDSKLVKGANQAPMNKSDIARLLDRSRSNANALVGRLVELGLIELKDDGIYVSSRFHTMGGRIKNEVFTKVYTVKARQTIANLRLNEIGMLYKIIPFFHYSEYYLCADPNAEKADIDYIGRETLAELIGHDASTVSKIMGRLQGVGAVLVTGTRNEVRYLVHPDLLFRQPEGFKTEWTVAVRKLFDDHAKKSR</sequence>
<dbReference type="Proteomes" id="UP001182042">
    <property type="component" value="Unassembled WGS sequence"/>
</dbReference>
<name>A0AAE3WJT7_BACPU</name>
<organism evidence="1 2">
    <name type="scientific">Bacillus pumilus</name>
    <name type="common">Bacillus mesentericus</name>
    <dbReference type="NCBI Taxonomy" id="1408"/>
    <lineage>
        <taxon>Bacteria</taxon>
        <taxon>Bacillati</taxon>
        <taxon>Bacillota</taxon>
        <taxon>Bacilli</taxon>
        <taxon>Bacillales</taxon>
        <taxon>Bacillaceae</taxon>
        <taxon>Bacillus</taxon>
    </lineage>
</organism>
<dbReference type="RefSeq" id="WP_309415834.1">
    <property type="nucleotide sequence ID" value="NZ_CP187659.1"/>
</dbReference>
<dbReference type="SUPFAM" id="SSF46785">
    <property type="entry name" value="Winged helix' DNA-binding domain"/>
    <property type="match status" value="1"/>
</dbReference>
<dbReference type="AlphaFoldDB" id="A0AAE3WJT7"/>
<proteinExistence type="predicted"/>